<proteinExistence type="predicted"/>
<reference evidence="2" key="1">
    <citation type="journal article" date="2020" name="mSystems">
        <title>Genome- and Community-Level Interaction Insights into Carbon Utilization and Element Cycling Functions of Hydrothermarchaeota in Hydrothermal Sediment.</title>
        <authorList>
            <person name="Zhou Z."/>
            <person name="Liu Y."/>
            <person name="Xu W."/>
            <person name="Pan J."/>
            <person name="Luo Z.H."/>
            <person name="Li M."/>
        </authorList>
    </citation>
    <scope>NUCLEOTIDE SEQUENCE [LARGE SCALE GENOMIC DNA]</scope>
    <source>
        <strain evidence="2">SpSt-468</strain>
    </source>
</reference>
<organism evidence="2">
    <name type="scientific">Candidatus Methanomethylicus mesodigestus</name>
    <dbReference type="NCBI Taxonomy" id="1867258"/>
    <lineage>
        <taxon>Archaea</taxon>
        <taxon>Thermoproteota</taxon>
        <taxon>Methanosuratincolia</taxon>
        <taxon>Candidatus Methanomethylicales</taxon>
        <taxon>Candidatus Methanomethylicaceae</taxon>
        <taxon>Candidatus Methanomethylicus</taxon>
    </lineage>
</organism>
<dbReference type="AlphaFoldDB" id="A0A7C3FAE5"/>
<dbReference type="EMBL" id="DSTX01000005">
    <property type="protein sequence ID" value="HFK20427.1"/>
    <property type="molecule type" value="Genomic_DNA"/>
</dbReference>
<accession>A0A7C3FAE5</accession>
<name>A0A7C3FAE5_9CREN</name>
<dbReference type="InterPro" id="IPR029062">
    <property type="entry name" value="Class_I_gatase-like"/>
</dbReference>
<dbReference type="InterPro" id="IPR002818">
    <property type="entry name" value="DJ-1/PfpI"/>
</dbReference>
<comment type="caution">
    <text evidence="2">The sequence shown here is derived from an EMBL/GenBank/DDBJ whole genome shotgun (WGS) entry which is preliminary data.</text>
</comment>
<dbReference type="Pfam" id="PF01965">
    <property type="entry name" value="DJ-1_PfpI"/>
    <property type="match status" value="1"/>
</dbReference>
<dbReference type="PANTHER" id="PTHR43130">
    <property type="entry name" value="ARAC-FAMILY TRANSCRIPTIONAL REGULATOR"/>
    <property type="match status" value="1"/>
</dbReference>
<evidence type="ECO:0000259" key="1">
    <source>
        <dbReference type="Pfam" id="PF01965"/>
    </source>
</evidence>
<sequence>MQTFAKYMRGIFMVRIIKVGVVVFPDLEELDLAGTWEVLGATRRLFREGMLKEAYFELETCGVEVGNVKCYHDLKILAEKTVSELPNYDVVFVPGGPGRLKAQKDPRILVPIKAAYDKGKVIASVCTGAFILAEAGVLKGKKATSFHTVIDKLAEYGVTPLRKRVVVEGNIITGAGISSSLDVGITLVSQLLGPEAAKIVAEWVEYCPVDR</sequence>
<dbReference type="InterPro" id="IPR052158">
    <property type="entry name" value="INH-QAR"/>
</dbReference>
<dbReference type="Gene3D" id="3.40.50.880">
    <property type="match status" value="1"/>
</dbReference>
<evidence type="ECO:0000313" key="2">
    <source>
        <dbReference type="EMBL" id="HFK20427.1"/>
    </source>
</evidence>
<gene>
    <name evidence="2" type="ORF">ENS19_04010</name>
</gene>
<dbReference type="PANTHER" id="PTHR43130:SF3">
    <property type="entry name" value="HTH-TYPE TRANSCRIPTIONAL REGULATOR RV1931C"/>
    <property type="match status" value="1"/>
</dbReference>
<dbReference type="CDD" id="cd03139">
    <property type="entry name" value="GATase1_PfpI_2"/>
    <property type="match status" value="1"/>
</dbReference>
<dbReference type="SUPFAM" id="SSF52317">
    <property type="entry name" value="Class I glutamine amidotransferase-like"/>
    <property type="match status" value="1"/>
</dbReference>
<protein>
    <submittedName>
        <fullName evidence="2">DJ-1/PfpI family protein</fullName>
    </submittedName>
</protein>
<feature type="domain" description="DJ-1/PfpI" evidence="1">
    <location>
        <begin position="18"/>
        <end position="188"/>
    </location>
</feature>